<feature type="compositionally biased region" description="Polar residues" evidence="7">
    <location>
        <begin position="1456"/>
        <end position="1465"/>
    </location>
</feature>
<evidence type="ECO:0000259" key="8">
    <source>
        <dbReference type="PROSITE" id="PS50158"/>
    </source>
</evidence>
<feature type="compositionally biased region" description="Basic and acidic residues" evidence="7">
    <location>
        <begin position="1446"/>
        <end position="1455"/>
    </location>
</feature>
<dbReference type="PANTHER" id="PTHR42648">
    <property type="entry name" value="TRANSPOSASE, PUTATIVE-RELATED"/>
    <property type="match status" value="1"/>
</dbReference>
<dbReference type="Proteomes" id="UP000235145">
    <property type="component" value="Unassembled WGS sequence"/>
</dbReference>
<dbReference type="PROSITE" id="PS50994">
    <property type="entry name" value="INTEGRASE"/>
    <property type="match status" value="1"/>
</dbReference>
<dbReference type="Pfam" id="PF22936">
    <property type="entry name" value="Pol_BBD"/>
    <property type="match status" value="1"/>
</dbReference>
<organism evidence="10 11">
    <name type="scientific">Lactuca sativa</name>
    <name type="common">Garden lettuce</name>
    <dbReference type="NCBI Taxonomy" id="4236"/>
    <lineage>
        <taxon>Eukaryota</taxon>
        <taxon>Viridiplantae</taxon>
        <taxon>Streptophyta</taxon>
        <taxon>Embryophyta</taxon>
        <taxon>Tracheophyta</taxon>
        <taxon>Spermatophyta</taxon>
        <taxon>Magnoliopsida</taxon>
        <taxon>eudicotyledons</taxon>
        <taxon>Gunneridae</taxon>
        <taxon>Pentapetalae</taxon>
        <taxon>asterids</taxon>
        <taxon>campanulids</taxon>
        <taxon>Asterales</taxon>
        <taxon>Asteraceae</taxon>
        <taxon>Cichorioideae</taxon>
        <taxon>Cichorieae</taxon>
        <taxon>Lactucinae</taxon>
        <taxon>Lactuca</taxon>
    </lineage>
</organism>
<dbReference type="Pfam" id="PF03108">
    <property type="entry name" value="DBD_Tnp_Mut"/>
    <property type="match status" value="1"/>
</dbReference>
<feature type="region of interest" description="Disordered" evidence="7">
    <location>
        <begin position="1272"/>
        <end position="1541"/>
    </location>
</feature>
<dbReference type="Pfam" id="PF14223">
    <property type="entry name" value="Retrotran_gag_2"/>
    <property type="match status" value="1"/>
</dbReference>
<dbReference type="GO" id="GO:0015074">
    <property type="term" value="P:DNA integration"/>
    <property type="evidence" value="ECO:0007669"/>
    <property type="project" value="InterPro"/>
</dbReference>
<sequence length="2628" mass="299338">MVRSLENFCSFKIHHSGAFTKSRGIRYIDGIVDYYDFVDMDLFSIHELADMVRELGHKNGEPIYLHFHTPGHPLEDATKLDSFEGLNFGDTNLDDDDDLFSMDDESEDDGIIDGSNTNNEESNDLLYDENNILNEPEVDMTDFISVFDQEVDRDPSTIPILDSFDNGEDELNVIDTQVLDSGIVAGDKRMEMLKNLAKPILCSLGEVHQPTFRLGQRFKNKEDVKQLVKLHSIHTKRSLYFEKNDKTRIRVKCNGVVPDFSQCGPWTKSKIRSKKKRNSEEEWMVKSIVTDHNCVHTREIKACTTNFMAKNLIGQVERNPTIPVSALHEELQKKYEVGFLRMKAFRAKQIAQKQVFGDFQKQYALLRDYGLELIEPNPSSQSRIFRRVYVCLGALKLGFKAGSFPGQVLSAVGLDSNNGIYHLAYSIVEAETKSSWSWFLECLADDLDLNASSNFTFISDRQKVFSIIMDESQSNPINISNSIGSTTKIPILYTHDYEVWAHHFEDYVIGSEDNGYLIWEAIINGPFSHSATSRIVKTQKEYNDLLKDVKDIAQDEKDKFQCNIKALRLIRFALQSDTFRLVSSCTTEKEVWDRLRELYSTDEDLEHSIQTLLLSEFGEFRQGAEETVTQTFDRFNHLLSRMIKHDIERKLIEQKVTFLNGLRSEWRAVVSTVKAHEQFKSYSLAKLVGILKSQEKIVLQEKNVVSSLGSLALLSKSKAVMEDEDFNLEEYDLTSEDYAMMVSNPKRFIKKRFPSNKNRNWQGSYSSEKVNNEPKVEEPKKEPKADGDSGVSCYYCGGKNHYAKDCVLKKMAEKDEEKDEEALLQKKLDEMKKKKSTTNPSMNALIVQGSVADDEFGGVEVWSTDSEDDEVRKPSHGKACVAKEESSGGRCLMVSDVSQMRGYNTDGGSDEPKEQQDMCFTAKPLSVQFNELDELIKKVQSVFVSFKVPQSSYEKELKNVNTRISHLDSSLTQTRVTNSNLTDQLSRVSSKSEERRMWIELKESELVKIKDENIYLQRDNLKLLKQRNVFCLIAKRLYSNITQLHLDCEIGQKIHRMILPFLEFKEDEIDAEAYNCESVISSDDVNPTYMYGLDKIESFIKSKDHKNMLKNLLDENDRLKLRIETIQKFDSLNANLSSENKIDVENASELNEDDNMSEISVEDTIDCSEFVKNEPENHKNLISENSVEFARLSQQKSPILVEKAVVYQKVQTTPNQVYKVTGVTEHQTAELTAIVNEDNAGGCDEFFWSAPIDNADETVGLSERTSWISKGRYIPEPLNKPDNFDVPSTSGTKDIPQENGSSEKEDIPSSSSVQSETPTAQSEPAKEKPKRKANIHHQPKQMRNLKRERNQRYRKNLSERKQFWQSQNAYFSHQDKNLKFENNPVKKHESHNNRRPRFGSEDNNTRKPRFGSEENTNRNQRFGSENDSNRKHRFGSENCFNRKKRFGSEVKRDQNSKVSPTNNQKQKGHLESPVKKSSQSKSIPSHSSNSSNSSNSSPSSSKAHSVHSQKSHSSAEQKGKQKVDASKPESKPNAPNPNKIKVFTIKRKDETTLIKRTYLVDISLTIPVPMKSSRGPKKLWVISDEQFDEEWYIDSGYSRHMTGRKEELREYRSLSNGGNVKFGNNSLGTIKGYRMITNGDFTIRKVAYVEGLQHNLISVSQLVGGTGLKVSFDNEGSEIIEKKTKKVILKSERKGEMFPLNLKPIKGNPAICLLSKAQSDESWLWHRRLSHLNFKDINKLVTGGHVRGLPLLKFDRDHLCAACEMGKQSRQSHPSIINTKVVEPLELLHIDLCGPSSIESIGGSKYILVIVDDFSRFTWVFFLKLKSEATHKLKLFIKQIEVQLKKVVRNIRSDNGLEFKNREFEEFLAEKGISHNFSAPYTPQQNGIVERRNRSLCEAARTMLSFASLPLYFWADAISAACFTHNRSYLNKRFTLTPYEILNNRKPNVKFFHVFGSRCFIFNSKEHCNKFDVKADEGIFLGYSLTSKAYRILNKRSRKIEETYYVTFDDSYVKKLQTKEDTVTISIANLFEKFMELFDEPEKATLSEAGAADNQVDHMKQIVEEASRRMNEGGSNSDEPPSNDASVEGEPSSYAEGALPTEGASTPESQAPQETSEPQVSPIIPESSSIEGEQADMTLDYESQSEPEETIHAELDPTFDPNYPPLVKWTRDHPISQVVGDVFEKVLTRSQLKAKQTSLFSKVEFCMFNSFVSKVEPKTVNTALDHSDWVQAMQDELNEFERNKVWRLIPTPQDASVVALKWVFRNKMDKEGNVIKNKARLVVKGYCQEEGIDYEETFAPVARLESVRIFLAYAAHKNFEVFQMDVKCAFLNGELEETVYVEQPPGQGPEGIFINQEAYTKTLLVKFGMMGDSKVKVPMAFGTKLTPSLEKPAVDITLYRQMIGSLMYLTASRPDIMFSVCYCARFQANPREPHMLAVKNILRYLKRTTSLGLWYPSNSGFFVQAYSDADLGGCGLDRKSTTGGCQFLDGKLVSWQFKKQTCVSLSTAEAEYIAAASCTSQVIWIQSQLRDYGLNMKKIPLYCDSESAIRICHNPVQHSKTKHIALRYHFIKDHVEDGNAEVHFVRTTDQLADVFTKALPEASFNKILQGLGMMESESVPQTTSQPQT</sequence>
<dbReference type="SUPFAM" id="SSF53098">
    <property type="entry name" value="Ribonuclease H-like"/>
    <property type="match status" value="1"/>
</dbReference>
<feature type="compositionally biased region" description="Polar residues" evidence="7">
    <location>
        <begin position="755"/>
        <end position="767"/>
    </location>
</feature>
<keyword evidence="5" id="KW-0863">Zinc-finger</keyword>
<evidence type="ECO:0000256" key="7">
    <source>
        <dbReference type="SAM" id="MobiDB-lite"/>
    </source>
</evidence>
<feature type="compositionally biased region" description="Polar residues" evidence="7">
    <location>
        <begin position="2103"/>
        <end position="2115"/>
    </location>
</feature>
<evidence type="ECO:0000256" key="2">
    <source>
        <dbReference type="ARBA" id="ARBA00022723"/>
    </source>
</evidence>
<dbReference type="InterPro" id="IPR013103">
    <property type="entry name" value="RVT_2"/>
</dbReference>
<dbReference type="InterPro" id="IPR058594">
    <property type="entry name" value="PB1-like_dom_pln"/>
</dbReference>
<evidence type="ECO:0000313" key="11">
    <source>
        <dbReference type="Proteomes" id="UP000235145"/>
    </source>
</evidence>
<feature type="compositionally biased region" description="Basic residues" evidence="7">
    <location>
        <begin position="1328"/>
        <end position="1344"/>
    </location>
</feature>
<dbReference type="InterPro" id="IPR039537">
    <property type="entry name" value="Retrotran_Ty1/copia-like"/>
</dbReference>
<dbReference type="InterPro" id="IPR036397">
    <property type="entry name" value="RNaseH_sf"/>
</dbReference>
<evidence type="ECO:0008006" key="12">
    <source>
        <dbReference type="Google" id="ProtNLM"/>
    </source>
</evidence>
<feature type="region of interest" description="Disordered" evidence="7">
    <location>
        <begin position="753"/>
        <end position="788"/>
    </location>
</feature>
<dbReference type="Pfam" id="PF26130">
    <property type="entry name" value="PB1-like"/>
    <property type="match status" value="1"/>
</dbReference>
<dbReference type="GO" id="GO:0006508">
    <property type="term" value="P:proteolysis"/>
    <property type="evidence" value="ECO:0007669"/>
    <property type="project" value="UniProtKB-KW"/>
</dbReference>
<proteinExistence type="predicted"/>
<feature type="compositionally biased region" description="Polar residues" evidence="7">
    <location>
        <begin position="1417"/>
        <end position="1426"/>
    </location>
</feature>
<evidence type="ECO:0000256" key="1">
    <source>
        <dbReference type="ARBA" id="ARBA00022670"/>
    </source>
</evidence>
<feature type="coiled-coil region" evidence="6">
    <location>
        <begin position="1102"/>
        <end position="1129"/>
    </location>
</feature>
<evidence type="ECO:0000256" key="3">
    <source>
        <dbReference type="ARBA" id="ARBA00022750"/>
    </source>
</evidence>
<keyword evidence="5" id="KW-0862">Zinc</keyword>
<dbReference type="Pfam" id="PF00665">
    <property type="entry name" value="rve"/>
    <property type="match status" value="1"/>
</dbReference>
<evidence type="ECO:0000256" key="5">
    <source>
        <dbReference type="PROSITE-ProRule" id="PRU00047"/>
    </source>
</evidence>
<dbReference type="InterPro" id="IPR057670">
    <property type="entry name" value="SH3_retrovirus"/>
</dbReference>
<keyword evidence="3" id="KW-0064">Aspartyl protease</keyword>
<dbReference type="InterPro" id="IPR054722">
    <property type="entry name" value="PolX-like_BBD"/>
</dbReference>
<evidence type="ECO:0000313" key="10">
    <source>
        <dbReference type="EMBL" id="KAJ0189274.1"/>
    </source>
</evidence>
<dbReference type="GO" id="GO:0004190">
    <property type="term" value="F:aspartic-type endopeptidase activity"/>
    <property type="evidence" value="ECO:0007669"/>
    <property type="project" value="UniProtKB-KW"/>
</dbReference>
<evidence type="ECO:0000256" key="4">
    <source>
        <dbReference type="ARBA" id="ARBA00022801"/>
    </source>
</evidence>
<dbReference type="EMBL" id="NBSK02000008">
    <property type="protein sequence ID" value="KAJ0189274.1"/>
    <property type="molecule type" value="Genomic_DNA"/>
</dbReference>
<feature type="region of interest" description="Disordered" evidence="7">
    <location>
        <begin position="2068"/>
        <end position="2132"/>
    </location>
</feature>
<keyword evidence="11" id="KW-1185">Reference proteome</keyword>
<keyword evidence="6" id="KW-0175">Coiled coil</keyword>
<dbReference type="PANTHER" id="PTHR42648:SF18">
    <property type="entry name" value="RETROTRANSPOSON, UNCLASSIFIED-LIKE PROTEIN"/>
    <property type="match status" value="1"/>
</dbReference>
<feature type="region of interest" description="Disordered" evidence="7">
    <location>
        <begin position="2140"/>
        <end position="2159"/>
    </location>
</feature>
<feature type="compositionally biased region" description="Basic and acidic residues" evidence="7">
    <location>
        <begin position="1373"/>
        <end position="1416"/>
    </location>
</feature>
<dbReference type="PROSITE" id="PS50158">
    <property type="entry name" value="ZF_CCHC"/>
    <property type="match status" value="1"/>
</dbReference>
<dbReference type="Pfam" id="PF07727">
    <property type="entry name" value="RVT_2"/>
    <property type="match status" value="1"/>
</dbReference>
<dbReference type="InterPro" id="IPR025724">
    <property type="entry name" value="GAG-pre-integrase_dom"/>
</dbReference>
<protein>
    <recommendedName>
        <fullName evidence="12">Integrase catalytic domain-containing protein</fullName>
    </recommendedName>
</protein>
<feature type="compositionally biased region" description="Basic and acidic residues" evidence="7">
    <location>
        <begin position="770"/>
        <end position="787"/>
    </location>
</feature>
<dbReference type="Pfam" id="PF25597">
    <property type="entry name" value="SH3_retrovirus"/>
    <property type="match status" value="1"/>
</dbReference>
<evidence type="ECO:0000259" key="9">
    <source>
        <dbReference type="PROSITE" id="PS50994"/>
    </source>
</evidence>
<feature type="compositionally biased region" description="Basic and acidic residues" evidence="7">
    <location>
        <begin position="1513"/>
        <end position="1530"/>
    </location>
</feature>
<feature type="domain" description="CCHC-type" evidence="8">
    <location>
        <begin position="793"/>
        <end position="806"/>
    </location>
</feature>
<dbReference type="InterPro" id="IPR004332">
    <property type="entry name" value="Transposase_MuDR"/>
</dbReference>
<accession>A0A9R1WVV7</accession>
<dbReference type="InterPro" id="IPR012337">
    <property type="entry name" value="RNaseH-like_sf"/>
</dbReference>
<keyword evidence="4" id="KW-0378">Hydrolase</keyword>
<feature type="compositionally biased region" description="Low complexity" evidence="7">
    <location>
        <begin position="2116"/>
        <end position="2131"/>
    </location>
</feature>
<dbReference type="InterPro" id="IPR001878">
    <property type="entry name" value="Znf_CCHC"/>
</dbReference>
<dbReference type="InterPro" id="IPR043502">
    <property type="entry name" value="DNA/RNA_pol_sf"/>
</dbReference>
<name>A0A9R1WVV7_LACSA</name>
<feature type="compositionally biased region" description="Polar residues" evidence="7">
    <location>
        <begin position="1313"/>
        <end position="1322"/>
    </location>
</feature>
<feature type="domain" description="Integrase catalytic" evidence="9">
    <location>
        <begin position="1780"/>
        <end position="1946"/>
    </location>
</feature>
<dbReference type="Gene3D" id="3.30.420.10">
    <property type="entry name" value="Ribonuclease H-like superfamily/Ribonuclease H"/>
    <property type="match status" value="1"/>
</dbReference>
<reference evidence="10 11" key="1">
    <citation type="journal article" date="2017" name="Nat. Commun.">
        <title>Genome assembly with in vitro proximity ligation data and whole-genome triplication in lettuce.</title>
        <authorList>
            <person name="Reyes-Chin-Wo S."/>
            <person name="Wang Z."/>
            <person name="Yang X."/>
            <person name="Kozik A."/>
            <person name="Arikit S."/>
            <person name="Song C."/>
            <person name="Xia L."/>
            <person name="Froenicke L."/>
            <person name="Lavelle D.O."/>
            <person name="Truco M.J."/>
            <person name="Xia R."/>
            <person name="Zhu S."/>
            <person name="Xu C."/>
            <person name="Xu H."/>
            <person name="Xu X."/>
            <person name="Cox K."/>
            <person name="Korf I."/>
            <person name="Meyers B.C."/>
            <person name="Michelmore R.W."/>
        </authorList>
    </citation>
    <scope>NUCLEOTIDE SEQUENCE [LARGE SCALE GENOMIC DNA]</scope>
    <source>
        <strain evidence="11">cv. Salinas</strain>
        <tissue evidence="10">Seedlings</tissue>
    </source>
</reference>
<dbReference type="InterPro" id="IPR001584">
    <property type="entry name" value="Integrase_cat-core"/>
</dbReference>
<dbReference type="CDD" id="cd09272">
    <property type="entry name" value="RNase_HI_RT_Ty1"/>
    <property type="match status" value="1"/>
</dbReference>
<dbReference type="SUPFAM" id="SSF56672">
    <property type="entry name" value="DNA/RNA polymerases"/>
    <property type="match status" value="1"/>
</dbReference>
<feature type="compositionally biased region" description="Basic and acidic residues" evidence="7">
    <location>
        <begin position="1345"/>
        <end position="1362"/>
    </location>
</feature>
<feature type="compositionally biased region" description="Polar residues" evidence="7">
    <location>
        <begin position="2073"/>
        <end position="2085"/>
    </location>
</feature>
<feature type="compositionally biased region" description="Low complexity" evidence="7">
    <location>
        <begin position="1475"/>
        <end position="1503"/>
    </location>
</feature>
<dbReference type="GO" id="GO:0008270">
    <property type="term" value="F:zinc ion binding"/>
    <property type="evidence" value="ECO:0007669"/>
    <property type="project" value="UniProtKB-KW"/>
</dbReference>
<keyword evidence="2" id="KW-0479">Metal-binding</keyword>
<dbReference type="Pfam" id="PF13976">
    <property type="entry name" value="gag_pre-integrs"/>
    <property type="match status" value="1"/>
</dbReference>
<keyword evidence="1" id="KW-0645">Protease</keyword>
<comment type="caution">
    <text evidence="10">The sequence shown here is derived from an EMBL/GenBank/DDBJ whole genome shotgun (WGS) entry which is preliminary data.</text>
</comment>
<gene>
    <name evidence="10" type="ORF">LSAT_V11C800391580</name>
</gene>
<dbReference type="GO" id="GO:0003676">
    <property type="term" value="F:nucleic acid binding"/>
    <property type="evidence" value="ECO:0007669"/>
    <property type="project" value="InterPro"/>
</dbReference>
<evidence type="ECO:0000256" key="6">
    <source>
        <dbReference type="SAM" id="Coils"/>
    </source>
</evidence>